<dbReference type="RefSeq" id="WP_387716900.1">
    <property type="nucleotide sequence ID" value="NZ_JBIAPI010000002.1"/>
</dbReference>
<sequence>MMSLSGKAALGLFAAAAFVAASAGSATAEPGSDGSFYGSKAISVHSGGASVSTAWDYPNWAEADAAALADCRDDGATNCTIIVRFVNGCGAIAERDGRYLGGTGATRAEAERAAIAAFGPPPLNFGSSAPNTARIAGTTHCTANAE</sequence>
<feature type="chain" id="PRO_5046676955" evidence="1">
    <location>
        <begin position="29"/>
        <end position="146"/>
    </location>
</feature>
<comment type="caution">
    <text evidence="3">The sequence shown here is derived from an EMBL/GenBank/DDBJ whole genome shotgun (WGS) entry which is preliminary data.</text>
</comment>
<accession>A0ABW6QRP6</accession>
<dbReference type="Pfam" id="PF13827">
    <property type="entry name" value="DUF4189"/>
    <property type="match status" value="1"/>
</dbReference>
<keyword evidence="1" id="KW-0732">Signal</keyword>
<evidence type="ECO:0000313" key="3">
    <source>
        <dbReference type="EMBL" id="MFF3223693.1"/>
    </source>
</evidence>
<dbReference type="InterPro" id="IPR025240">
    <property type="entry name" value="DUF4189"/>
</dbReference>
<feature type="domain" description="DUF4189" evidence="2">
    <location>
        <begin position="41"/>
        <end position="116"/>
    </location>
</feature>
<feature type="signal peptide" evidence="1">
    <location>
        <begin position="1"/>
        <end position="28"/>
    </location>
</feature>
<evidence type="ECO:0000259" key="2">
    <source>
        <dbReference type="Pfam" id="PF13827"/>
    </source>
</evidence>
<dbReference type="Proteomes" id="UP001601948">
    <property type="component" value="Unassembled WGS sequence"/>
</dbReference>
<gene>
    <name evidence="3" type="ORF">ACFYV7_12950</name>
</gene>
<name>A0ABW6QRP6_9NOCA</name>
<proteinExistence type="predicted"/>
<reference evidence="3 4" key="1">
    <citation type="submission" date="2024-10" db="EMBL/GenBank/DDBJ databases">
        <title>The Natural Products Discovery Center: Release of the First 8490 Sequenced Strains for Exploring Actinobacteria Biosynthetic Diversity.</title>
        <authorList>
            <person name="Kalkreuter E."/>
            <person name="Kautsar S.A."/>
            <person name="Yang D."/>
            <person name="Bader C.D."/>
            <person name="Teijaro C.N."/>
            <person name="Fluegel L."/>
            <person name="Davis C.M."/>
            <person name="Simpson J.R."/>
            <person name="Lauterbach L."/>
            <person name="Steele A.D."/>
            <person name="Gui C."/>
            <person name="Meng S."/>
            <person name="Li G."/>
            <person name="Viehrig K."/>
            <person name="Ye F."/>
            <person name="Su P."/>
            <person name="Kiefer A.F."/>
            <person name="Nichols A."/>
            <person name="Cepeda A.J."/>
            <person name="Yan W."/>
            <person name="Fan B."/>
            <person name="Jiang Y."/>
            <person name="Adhikari A."/>
            <person name="Zheng C.-J."/>
            <person name="Schuster L."/>
            <person name="Cowan T.M."/>
            <person name="Smanski M.J."/>
            <person name="Chevrette M.G."/>
            <person name="De Carvalho L.P.S."/>
            <person name="Shen B."/>
        </authorList>
    </citation>
    <scope>NUCLEOTIDE SEQUENCE [LARGE SCALE GENOMIC DNA]</scope>
    <source>
        <strain evidence="3 4">NPDC003040</strain>
    </source>
</reference>
<evidence type="ECO:0000313" key="4">
    <source>
        <dbReference type="Proteomes" id="UP001601948"/>
    </source>
</evidence>
<protein>
    <submittedName>
        <fullName evidence="3">DUF4189 domain-containing protein</fullName>
    </submittedName>
</protein>
<evidence type="ECO:0000256" key="1">
    <source>
        <dbReference type="SAM" id="SignalP"/>
    </source>
</evidence>
<dbReference type="EMBL" id="JBIAPI010000002">
    <property type="protein sequence ID" value="MFF3223693.1"/>
    <property type="molecule type" value="Genomic_DNA"/>
</dbReference>
<keyword evidence="4" id="KW-1185">Reference proteome</keyword>
<organism evidence="3 4">
    <name type="scientific">Nocardia suismassiliense</name>
    <dbReference type="NCBI Taxonomy" id="2077092"/>
    <lineage>
        <taxon>Bacteria</taxon>
        <taxon>Bacillati</taxon>
        <taxon>Actinomycetota</taxon>
        <taxon>Actinomycetes</taxon>
        <taxon>Mycobacteriales</taxon>
        <taxon>Nocardiaceae</taxon>
        <taxon>Nocardia</taxon>
    </lineage>
</organism>